<evidence type="ECO:0000256" key="9">
    <source>
        <dbReference type="ARBA" id="ARBA00024343"/>
    </source>
</evidence>
<evidence type="ECO:0000256" key="7">
    <source>
        <dbReference type="ARBA" id="ARBA00023163"/>
    </source>
</evidence>
<dbReference type="EMBL" id="BMAC01000293">
    <property type="protein sequence ID" value="GFP92846.1"/>
    <property type="molecule type" value="Genomic_DNA"/>
</dbReference>
<dbReference type="AlphaFoldDB" id="A0A830C160"/>
<evidence type="ECO:0000256" key="6">
    <source>
        <dbReference type="ARBA" id="ARBA00023159"/>
    </source>
</evidence>
<dbReference type="GO" id="GO:0006952">
    <property type="term" value="P:defense response"/>
    <property type="evidence" value="ECO:0007669"/>
    <property type="project" value="UniProtKB-KW"/>
</dbReference>
<dbReference type="PANTHER" id="PTHR31657:SF40">
    <property type="entry name" value="ETHYLENE-RESPONSIVE TRANSCRIPTION FACTOR ERF062"/>
    <property type="match status" value="1"/>
</dbReference>
<reference evidence="12" key="1">
    <citation type="submission" date="2020-07" db="EMBL/GenBank/DDBJ databases">
        <title>Ethylene signaling mediates host invasion by parasitic plants.</title>
        <authorList>
            <person name="Yoshida S."/>
        </authorList>
    </citation>
    <scope>NUCLEOTIDE SEQUENCE</scope>
    <source>
        <strain evidence="12">Okayama</strain>
    </source>
</reference>
<comment type="caution">
    <text evidence="12">The sequence shown here is derived from an EMBL/GenBank/DDBJ whole genome shotgun (WGS) entry which is preliminary data.</text>
</comment>
<evidence type="ECO:0000259" key="11">
    <source>
        <dbReference type="PROSITE" id="PS51032"/>
    </source>
</evidence>
<organism evidence="12 13">
    <name type="scientific">Phtheirospermum japonicum</name>
    <dbReference type="NCBI Taxonomy" id="374723"/>
    <lineage>
        <taxon>Eukaryota</taxon>
        <taxon>Viridiplantae</taxon>
        <taxon>Streptophyta</taxon>
        <taxon>Embryophyta</taxon>
        <taxon>Tracheophyta</taxon>
        <taxon>Spermatophyta</taxon>
        <taxon>Magnoliopsida</taxon>
        <taxon>eudicotyledons</taxon>
        <taxon>Gunneridae</taxon>
        <taxon>Pentapetalae</taxon>
        <taxon>asterids</taxon>
        <taxon>lamiids</taxon>
        <taxon>Lamiales</taxon>
        <taxon>Orobanchaceae</taxon>
        <taxon>Orobanchaceae incertae sedis</taxon>
        <taxon>Phtheirospermum</taxon>
    </lineage>
</organism>
<dbReference type="GO" id="GO:0005634">
    <property type="term" value="C:nucleus"/>
    <property type="evidence" value="ECO:0007669"/>
    <property type="project" value="UniProtKB-SubCell"/>
</dbReference>
<evidence type="ECO:0000256" key="8">
    <source>
        <dbReference type="ARBA" id="ARBA00023242"/>
    </source>
</evidence>
<evidence type="ECO:0000256" key="3">
    <source>
        <dbReference type="ARBA" id="ARBA00022821"/>
    </source>
</evidence>
<dbReference type="SMART" id="SM00380">
    <property type="entry name" value="AP2"/>
    <property type="match status" value="1"/>
</dbReference>
<feature type="region of interest" description="Disordered" evidence="10">
    <location>
        <begin position="36"/>
        <end position="62"/>
    </location>
</feature>
<comment type="similarity">
    <text evidence="9">Belongs to the AP2/ERF transcription factor family. ERF subfamily.</text>
</comment>
<proteinExistence type="inferred from homology"/>
<dbReference type="OrthoDB" id="777275at2759"/>
<dbReference type="Gene3D" id="3.30.730.10">
    <property type="entry name" value="AP2/ERF domain"/>
    <property type="match status" value="1"/>
</dbReference>
<evidence type="ECO:0000256" key="5">
    <source>
        <dbReference type="ARBA" id="ARBA00023125"/>
    </source>
</evidence>
<keyword evidence="4" id="KW-0805">Transcription regulation</keyword>
<keyword evidence="2" id="KW-0936">Ethylene signaling pathway</keyword>
<accession>A0A830C160</accession>
<keyword evidence="6" id="KW-0010">Activator</keyword>
<comment type="subcellular location">
    <subcellularLocation>
        <location evidence="1">Nucleus</location>
    </subcellularLocation>
</comment>
<evidence type="ECO:0000313" key="13">
    <source>
        <dbReference type="Proteomes" id="UP000653305"/>
    </source>
</evidence>
<dbReference type="PROSITE" id="PS51032">
    <property type="entry name" value="AP2_ERF"/>
    <property type="match status" value="1"/>
</dbReference>
<dbReference type="PRINTS" id="PR00367">
    <property type="entry name" value="ETHRSPELEMNT"/>
</dbReference>
<keyword evidence="7" id="KW-0804">Transcription</keyword>
<keyword evidence="3" id="KW-0611">Plant defense</keyword>
<dbReference type="GO" id="GO:0000976">
    <property type="term" value="F:transcription cis-regulatory region binding"/>
    <property type="evidence" value="ECO:0007669"/>
    <property type="project" value="UniProtKB-ARBA"/>
</dbReference>
<feature type="compositionally biased region" description="Polar residues" evidence="10">
    <location>
        <begin position="47"/>
        <end position="61"/>
    </location>
</feature>
<keyword evidence="8" id="KW-0539">Nucleus</keyword>
<protein>
    <submittedName>
        <fullName evidence="12">Ethylene-responsive transcription factor erf062</fullName>
    </submittedName>
</protein>
<sequence length="291" mass="32423">METFMQQHNKQTSSSSSSTASTISFLYSNLLAGPDDDDAARVGGRKNASSPNEPNSGNIILNTKLPDQFPLNFLQFFQSSSNKTPNYPQESPHNYNHTPFSKTNTPNKQGYSDYWLSTTKTQPMKNISGKKAGNKVFRGVRQRHWGKWVAEIRLPRNRTRVWLGTFDTAEEAAFAYDTAAYILRGDYANLNFPDLKQQIKASSSKHNNTTAALLEAKMRAVSSKNSKAVSPQPEPPVLEISNKVGSDGEVMEMKNSSEMFLDVEAVQLSRMPSLDMDIIWDSILVSDASLQ</sequence>
<dbReference type="Pfam" id="PF00847">
    <property type="entry name" value="AP2"/>
    <property type="match status" value="1"/>
</dbReference>
<evidence type="ECO:0000256" key="4">
    <source>
        <dbReference type="ARBA" id="ARBA00023015"/>
    </source>
</evidence>
<name>A0A830C160_9LAMI</name>
<dbReference type="PANTHER" id="PTHR31657">
    <property type="entry name" value="ETHYLENE-RESPONSIVE TRANSCRIPTION FACTOR ERF061"/>
    <property type="match status" value="1"/>
</dbReference>
<keyword evidence="13" id="KW-1185">Reference proteome</keyword>
<dbReference type="InterPro" id="IPR036955">
    <property type="entry name" value="AP2/ERF_dom_sf"/>
</dbReference>
<evidence type="ECO:0000256" key="2">
    <source>
        <dbReference type="ARBA" id="ARBA00022745"/>
    </source>
</evidence>
<dbReference type="Proteomes" id="UP000653305">
    <property type="component" value="Unassembled WGS sequence"/>
</dbReference>
<evidence type="ECO:0000256" key="1">
    <source>
        <dbReference type="ARBA" id="ARBA00004123"/>
    </source>
</evidence>
<dbReference type="SUPFAM" id="SSF54171">
    <property type="entry name" value="DNA-binding domain"/>
    <property type="match status" value="1"/>
</dbReference>
<dbReference type="InterPro" id="IPR001471">
    <property type="entry name" value="AP2/ERF_dom"/>
</dbReference>
<dbReference type="GO" id="GO:0003700">
    <property type="term" value="F:DNA-binding transcription factor activity"/>
    <property type="evidence" value="ECO:0007669"/>
    <property type="project" value="InterPro"/>
</dbReference>
<evidence type="ECO:0000313" key="12">
    <source>
        <dbReference type="EMBL" id="GFP92846.1"/>
    </source>
</evidence>
<dbReference type="InterPro" id="IPR051758">
    <property type="entry name" value="ERF/AP2-like"/>
</dbReference>
<dbReference type="GO" id="GO:0009873">
    <property type="term" value="P:ethylene-activated signaling pathway"/>
    <property type="evidence" value="ECO:0007669"/>
    <property type="project" value="UniProtKB-KW"/>
</dbReference>
<keyword evidence="5" id="KW-0238">DNA-binding</keyword>
<dbReference type="InterPro" id="IPR016177">
    <property type="entry name" value="DNA-bd_dom_sf"/>
</dbReference>
<feature type="domain" description="AP2/ERF" evidence="11">
    <location>
        <begin position="136"/>
        <end position="193"/>
    </location>
</feature>
<dbReference type="CDD" id="cd00018">
    <property type="entry name" value="AP2"/>
    <property type="match status" value="1"/>
</dbReference>
<dbReference type="FunFam" id="3.30.730.10:FF:000001">
    <property type="entry name" value="Ethylene-responsive transcription factor 2"/>
    <property type="match status" value="1"/>
</dbReference>
<evidence type="ECO:0000256" key="10">
    <source>
        <dbReference type="SAM" id="MobiDB-lite"/>
    </source>
</evidence>
<gene>
    <name evidence="12" type="ORF">PHJA_001428900</name>
</gene>